<dbReference type="GO" id="GO:0070475">
    <property type="term" value="P:rRNA base methylation"/>
    <property type="evidence" value="ECO:0007669"/>
    <property type="project" value="UniProtKB-UniRule"/>
</dbReference>
<evidence type="ECO:0000256" key="4">
    <source>
        <dbReference type="ARBA" id="ARBA00022552"/>
    </source>
</evidence>
<feature type="binding site" evidence="13">
    <location>
        <position position="117"/>
    </location>
    <ligand>
        <name>[4Fe-4S] cluster</name>
        <dbReference type="ChEBI" id="CHEBI:49883"/>
        <note>4Fe-4S-S-AdoMet</note>
    </ligand>
</feature>
<keyword evidence="12 13" id="KW-1015">Disulfide bond</keyword>
<dbReference type="Proteomes" id="UP000070456">
    <property type="component" value="Unassembled WGS sequence"/>
</dbReference>
<comment type="miscellaneous">
    <text evidence="13">Reaction proceeds by a ping-pong mechanism involving intermediate methylation of a conserved cysteine residue.</text>
</comment>
<evidence type="ECO:0000256" key="6">
    <source>
        <dbReference type="ARBA" id="ARBA00022679"/>
    </source>
</evidence>
<dbReference type="GO" id="GO:0046872">
    <property type="term" value="F:metal ion binding"/>
    <property type="evidence" value="ECO:0007669"/>
    <property type="project" value="UniProtKB-KW"/>
</dbReference>
<dbReference type="CDD" id="cd01335">
    <property type="entry name" value="Radical_SAM"/>
    <property type="match status" value="1"/>
</dbReference>
<evidence type="ECO:0000256" key="1">
    <source>
        <dbReference type="ARBA" id="ARBA00004496"/>
    </source>
</evidence>
<keyword evidence="4 13" id="KW-0698">rRNA processing</keyword>
<keyword evidence="10 13" id="KW-0408">Iron</keyword>
<comment type="catalytic activity">
    <reaction evidence="13">
        <text>adenosine(37) in tRNA + 2 reduced [2Fe-2S]-[ferredoxin] + 2 S-adenosyl-L-methionine = 2-methyladenosine(37) in tRNA + 5'-deoxyadenosine + L-methionine + 2 oxidized [2Fe-2S]-[ferredoxin] + S-adenosyl-L-homocysteine</text>
        <dbReference type="Rhea" id="RHEA:43332"/>
        <dbReference type="Rhea" id="RHEA-COMP:10000"/>
        <dbReference type="Rhea" id="RHEA-COMP:10001"/>
        <dbReference type="Rhea" id="RHEA-COMP:10162"/>
        <dbReference type="Rhea" id="RHEA-COMP:10485"/>
        <dbReference type="ChEBI" id="CHEBI:17319"/>
        <dbReference type="ChEBI" id="CHEBI:33737"/>
        <dbReference type="ChEBI" id="CHEBI:33738"/>
        <dbReference type="ChEBI" id="CHEBI:57844"/>
        <dbReference type="ChEBI" id="CHEBI:57856"/>
        <dbReference type="ChEBI" id="CHEBI:59789"/>
        <dbReference type="ChEBI" id="CHEBI:74411"/>
        <dbReference type="ChEBI" id="CHEBI:74497"/>
        <dbReference type="EC" id="2.1.1.192"/>
    </reaction>
</comment>
<dbReference type="RefSeq" id="WP_068557631.1">
    <property type="nucleotide sequence ID" value="NZ_LOEE01000064.1"/>
</dbReference>
<dbReference type="InterPro" id="IPR027492">
    <property type="entry name" value="RNA_MTrfase_RlmN"/>
</dbReference>
<dbReference type="PANTHER" id="PTHR30544">
    <property type="entry name" value="23S RRNA METHYLTRANSFERASE"/>
    <property type="match status" value="1"/>
</dbReference>
<dbReference type="EMBL" id="LOEE01000064">
    <property type="protein sequence ID" value="KXG74107.1"/>
    <property type="molecule type" value="Genomic_DNA"/>
</dbReference>
<dbReference type="GO" id="GO:0030488">
    <property type="term" value="P:tRNA methylation"/>
    <property type="evidence" value="ECO:0007669"/>
    <property type="project" value="UniProtKB-UniRule"/>
</dbReference>
<feature type="binding site" evidence="13">
    <location>
        <begin position="215"/>
        <end position="217"/>
    </location>
    <ligand>
        <name>S-adenosyl-L-methionine</name>
        <dbReference type="ChEBI" id="CHEBI:59789"/>
    </ligand>
</feature>
<dbReference type="InterPro" id="IPR048641">
    <property type="entry name" value="RlmN_N"/>
</dbReference>
<dbReference type="GO" id="GO:0002935">
    <property type="term" value="F:tRNA (adenine(37)-C2)-methyltransferase activity"/>
    <property type="evidence" value="ECO:0007669"/>
    <property type="project" value="UniProtKB-UniRule"/>
</dbReference>
<accession>A0A140L0N2</accession>
<comment type="subcellular location">
    <subcellularLocation>
        <location evidence="1 13">Cytoplasm</location>
    </subcellularLocation>
</comment>
<feature type="binding site" evidence="13">
    <location>
        <position position="291"/>
    </location>
    <ligand>
        <name>S-adenosyl-L-methionine</name>
        <dbReference type="ChEBI" id="CHEBI:59789"/>
    </ligand>
</feature>
<name>A0A140L0N2_9FIRM</name>
<keyword evidence="3 13" id="KW-0963">Cytoplasm</keyword>
<protein>
    <recommendedName>
        <fullName evidence="13">Probable dual-specificity RNA methyltransferase RlmN</fullName>
        <ecNumber evidence="13">2.1.1.192</ecNumber>
    </recommendedName>
    <alternativeName>
        <fullName evidence="13">23S rRNA (adenine(2503)-C(2))-methyltransferase</fullName>
    </alternativeName>
    <alternativeName>
        <fullName evidence="13">23S rRNA m2A2503 methyltransferase</fullName>
    </alternativeName>
    <alternativeName>
        <fullName evidence="13">Ribosomal RNA large subunit methyltransferase N</fullName>
    </alternativeName>
    <alternativeName>
        <fullName evidence="13">tRNA (adenine(37)-C(2))-methyltransferase</fullName>
    </alternativeName>
    <alternativeName>
        <fullName evidence="13">tRNA m2A37 methyltransferase</fullName>
    </alternativeName>
</protein>
<evidence type="ECO:0000256" key="9">
    <source>
        <dbReference type="ARBA" id="ARBA00022723"/>
    </source>
</evidence>
<dbReference type="GO" id="GO:0070040">
    <property type="term" value="F:rRNA (adenine(2503)-C2-)-methyltransferase activity"/>
    <property type="evidence" value="ECO:0007669"/>
    <property type="project" value="UniProtKB-UniRule"/>
</dbReference>
<dbReference type="HAMAP" id="MF_01849">
    <property type="entry name" value="RNA_methyltr_RlmN"/>
    <property type="match status" value="1"/>
</dbReference>
<comment type="similarity">
    <text evidence="13">Belongs to the radical SAM superfamily. RlmN family.</text>
</comment>
<evidence type="ECO:0000256" key="13">
    <source>
        <dbReference type="HAMAP-Rule" id="MF_01849"/>
    </source>
</evidence>
<keyword evidence="11 13" id="KW-0411">Iron-sulfur</keyword>
<evidence type="ECO:0000256" key="7">
    <source>
        <dbReference type="ARBA" id="ARBA00022691"/>
    </source>
</evidence>
<gene>
    <name evidence="13 15" type="primary">rlmN</name>
    <name evidence="15" type="ORF">AN619_26220</name>
</gene>
<dbReference type="InterPro" id="IPR007197">
    <property type="entry name" value="rSAM"/>
</dbReference>
<comment type="function">
    <text evidence="13">Specifically methylates position 2 of adenine 2503 in 23S rRNA and position 2 of adenine 37 in tRNAs.</text>
</comment>
<dbReference type="InterPro" id="IPR058240">
    <property type="entry name" value="rSAM_sf"/>
</dbReference>
<keyword evidence="2 13" id="KW-0004">4Fe-4S</keyword>
<dbReference type="PROSITE" id="PS51918">
    <property type="entry name" value="RADICAL_SAM"/>
    <property type="match status" value="1"/>
</dbReference>
<evidence type="ECO:0000259" key="14">
    <source>
        <dbReference type="PROSITE" id="PS51918"/>
    </source>
</evidence>
<comment type="catalytic activity">
    <reaction evidence="13">
        <text>adenosine(2503) in 23S rRNA + 2 reduced [2Fe-2S]-[ferredoxin] + 2 S-adenosyl-L-methionine = 2-methyladenosine(2503) in 23S rRNA + 5'-deoxyadenosine + L-methionine + 2 oxidized [2Fe-2S]-[ferredoxin] + S-adenosyl-L-homocysteine</text>
        <dbReference type="Rhea" id="RHEA:42916"/>
        <dbReference type="Rhea" id="RHEA-COMP:10000"/>
        <dbReference type="Rhea" id="RHEA-COMP:10001"/>
        <dbReference type="Rhea" id="RHEA-COMP:10152"/>
        <dbReference type="Rhea" id="RHEA-COMP:10282"/>
        <dbReference type="ChEBI" id="CHEBI:17319"/>
        <dbReference type="ChEBI" id="CHEBI:33737"/>
        <dbReference type="ChEBI" id="CHEBI:33738"/>
        <dbReference type="ChEBI" id="CHEBI:57844"/>
        <dbReference type="ChEBI" id="CHEBI:57856"/>
        <dbReference type="ChEBI" id="CHEBI:59789"/>
        <dbReference type="ChEBI" id="CHEBI:74411"/>
        <dbReference type="ChEBI" id="CHEBI:74497"/>
        <dbReference type="EC" id="2.1.1.192"/>
    </reaction>
</comment>
<feature type="binding site" evidence="13">
    <location>
        <position position="192"/>
    </location>
    <ligand>
        <name>S-adenosyl-L-methionine</name>
        <dbReference type="ChEBI" id="CHEBI:59789"/>
    </ligand>
</feature>
<feature type="binding site" evidence="13">
    <location>
        <position position="113"/>
    </location>
    <ligand>
        <name>[4Fe-4S] cluster</name>
        <dbReference type="ChEBI" id="CHEBI:49883"/>
        <note>4Fe-4S-S-AdoMet</note>
    </ligand>
</feature>
<dbReference type="PATRIC" id="fig|520762.4.peg.2894"/>
<keyword evidence="5 13" id="KW-0489">Methyltransferase</keyword>
<evidence type="ECO:0000256" key="3">
    <source>
        <dbReference type="ARBA" id="ARBA00022490"/>
    </source>
</evidence>
<dbReference type="GO" id="GO:0005737">
    <property type="term" value="C:cytoplasm"/>
    <property type="evidence" value="ECO:0007669"/>
    <property type="project" value="UniProtKB-SubCell"/>
</dbReference>
<dbReference type="EC" id="2.1.1.192" evidence="13"/>
<dbReference type="Pfam" id="PF04055">
    <property type="entry name" value="Radical_SAM"/>
    <property type="match status" value="1"/>
</dbReference>
<dbReference type="OrthoDB" id="9793973at2"/>
<organism evidence="15 16">
    <name type="scientific">Thermotalea metallivorans</name>
    <dbReference type="NCBI Taxonomy" id="520762"/>
    <lineage>
        <taxon>Bacteria</taxon>
        <taxon>Bacillati</taxon>
        <taxon>Bacillota</taxon>
        <taxon>Clostridia</taxon>
        <taxon>Peptostreptococcales</taxon>
        <taxon>Thermotaleaceae</taxon>
        <taxon>Thermotalea</taxon>
    </lineage>
</organism>
<feature type="domain" description="Radical SAM core" evidence="14">
    <location>
        <begin position="99"/>
        <end position="329"/>
    </location>
</feature>
<sequence>MVEKIDLKNSTMEELEAFLEAIGEKKFRAKQIFQWIHKGVTTFDEMTNLSKDLREKLKEKAHIGSLKIESILISQIDGTRKYLFVLEDGNIIESVLMRYAHGNTVCVSCQVGCRMGCKFCASTLEGVIRNLTAGEILDQVLAIQRDIGERVSNVVLMGSGEPLDNYSEILRFFAMIHHREGLHISLRNITLSTCGLVPQILDLADRKLQITLAVSLHAPNDALRNIMMPVNFRYPLKDLLEACKYYVQRTHRRITFEYALIRDVNDSEEHALELAEKIKDILCHVNLIPLNKVNEREFEGAQTDRVRKFQSILRKKGIEGTIRRELGSDIHAACGQLRRRYLKERENKSQ</sequence>
<feature type="binding site" evidence="13">
    <location>
        <begin position="160"/>
        <end position="161"/>
    </location>
    <ligand>
        <name>S-adenosyl-L-methionine</name>
        <dbReference type="ChEBI" id="CHEBI:59789"/>
    </ligand>
</feature>
<dbReference type="FunFam" id="1.10.150.530:FF:000003">
    <property type="entry name" value="Dual-specificity RNA methyltransferase RlmN"/>
    <property type="match status" value="1"/>
</dbReference>
<evidence type="ECO:0000256" key="8">
    <source>
        <dbReference type="ARBA" id="ARBA00022694"/>
    </source>
</evidence>
<feature type="binding site" evidence="13">
    <location>
        <position position="120"/>
    </location>
    <ligand>
        <name>[4Fe-4S] cluster</name>
        <dbReference type="ChEBI" id="CHEBI:49883"/>
        <note>4Fe-4S-S-AdoMet</note>
    </ligand>
</feature>
<dbReference type="InterPro" id="IPR040072">
    <property type="entry name" value="Methyltransferase_A"/>
</dbReference>
<evidence type="ECO:0000313" key="16">
    <source>
        <dbReference type="Proteomes" id="UP000070456"/>
    </source>
</evidence>
<dbReference type="SUPFAM" id="SSF102114">
    <property type="entry name" value="Radical SAM enzymes"/>
    <property type="match status" value="1"/>
</dbReference>
<evidence type="ECO:0000256" key="5">
    <source>
        <dbReference type="ARBA" id="ARBA00022603"/>
    </source>
</evidence>
<keyword evidence="9 13" id="KW-0479">Metal-binding</keyword>
<dbReference type="FunFam" id="3.20.20.70:FF:000014">
    <property type="entry name" value="Probable dual-specificity RNA methyltransferase RlmN"/>
    <property type="match status" value="1"/>
</dbReference>
<comment type="caution">
    <text evidence="15">The sequence shown here is derived from an EMBL/GenBank/DDBJ whole genome shotgun (WGS) entry which is preliminary data.</text>
</comment>
<comment type="caution">
    <text evidence="13">Lacks conserved residue(s) required for the propagation of feature annotation.</text>
</comment>
<dbReference type="InterPro" id="IPR004383">
    <property type="entry name" value="rRNA_lsu_MTrfase_RlmN/Cfr"/>
</dbReference>
<dbReference type="Pfam" id="PF21016">
    <property type="entry name" value="RlmN_N"/>
    <property type="match status" value="1"/>
</dbReference>
<dbReference type="GO" id="GO:0019843">
    <property type="term" value="F:rRNA binding"/>
    <property type="evidence" value="ECO:0007669"/>
    <property type="project" value="UniProtKB-UniRule"/>
</dbReference>
<dbReference type="Gene3D" id="1.10.150.530">
    <property type="match status" value="1"/>
</dbReference>
<evidence type="ECO:0000256" key="10">
    <source>
        <dbReference type="ARBA" id="ARBA00023004"/>
    </source>
</evidence>
<feature type="active site" description="S-methylcysteine intermediate" evidence="13">
    <location>
        <position position="334"/>
    </location>
</feature>
<dbReference type="STRING" id="520762.AN619_26220"/>
<dbReference type="GO" id="GO:0051539">
    <property type="term" value="F:4 iron, 4 sulfur cluster binding"/>
    <property type="evidence" value="ECO:0007669"/>
    <property type="project" value="UniProtKB-UniRule"/>
</dbReference>
<keyword evidence="6 13" id="KW-0808">Transferase</keyword>
<keyword evidence="16" id="KW-1185">Reference proteome</keyword>
<evidence type="ECO:0000256" key="11">
    <source>
        <dbReference type="ARBA" id="ARBA00023014"/>
    </source>
</evidence>
<keyword evidence="8 13" id="KW-0819">tRNA processing</keyword>
<dbReference type="AlphaFoldDB" id="A0A140L0N2"/>
<proteinExistence type="inferred from homology"/>
<dbReference type="PANTHER" id="PTHR30544:SF5">
    <property type="entry name" value="RADICAL SAM CORE DOMAIN-CONTAINING PROTEIN"/>
    <property type="match status" value="1"/>
</dbReference>
<dbReference type="InterPro" id="IPR013785">
    <property type="entry name" value="Aldolase_TIM"/>
</dbReference>
<dbReference type="SFLD" id="SFLDS00029">
    <property type="entry name" value="Radical_SAM"/>
    <property type="match status" value="1"/>
</dbReference>
<evidence type="ECO:0000256" key="12">
    <source>
        <dbReference type="ARBA" id="ARBA00023157"/>
    </source>
</evidence>
<dbReference type="GO" id="GO:0000049">
    <property type="term" value="F:tRNA binding"/>
    <property type="evidence" value="ECO:0007669"/>
    <property type="project" value="UniProtKB-UniRule"/>
</dbReference>
<dbReference type="NCBIfam" id="TIGR00048">
    <property type="entry name" value="rRNA_mod_RlmN"/>
    <property type="match status" value="1"/>
</dbReference>
<feature type="active site" description="Proton acceptor" evidence="13">
    <location>
        <position position="93"/>
    </location>
</feature>
<dbReference type="PIRSF" id="PIRSF006004">
    <property type="entry name" value="CHP00048"/>
    <property type="match status" value="1"/>
</dbReference>
<dbReference type="SFLD" id="SFLDG01062">
    <property type="entry name" value="methyltransferase_(Class_A)"/>
    <property type="match status" value="1"/>
</dbReference>
<evidence type="ECO:0000256" key="2">
    <source>
        <dbReference type="ARBA" id="ARBA00022485"/>
    </source>
</evidence>
<reference evidence="15 16" key="1">
    <citation type="submission" date="2015-12" db="EMBL/GenBank/DDBJ databases">
        <title>Draft genome sequence of the thermoanaerobe Thermotalea metallivorans, an isolate from the runoff channel of the Great Artesian Basin, Australia.</title>
        <authorList>
            <person name="Patel B.K."/>
        </authorList>
    </citation>
    <scope>NUCLEOTIDE SEQUENCE [LARGE SCALE GENOMIC DNA]</scope>
    <source>
        <strain evidence="15 16">B2-1</strain>
    </source>
</reference>
<dbReference type="SFLD" id="SFLDF00275">
    <property type="entry name" value="adenosine_C2_methyltransferase"/>
    <property type="match status" value="1"/>
</dbReference>
<comment type="cofactor">
    <cofactor evidence="13">
        <name>[4Fe-4S] cluster</name>
        <dbReference type="ChEBI" id="CHEBI:49883"/>
    </cofactor>
    <text evidence="13">Binds 1 [4Fe-4S] cluster. The cluster is coordinated with 3 cysteines and an exchangeable S-adenosyl-L-methionine.</text>
</comment>
<keyword evidence="7 13" id="KW-0949">S-adenosyl-L-methionine</keyword>
<evidence type="ECO:0000313" key="15">
    <source>
        <dbReference type="EMBL" id="KXG74107.1"/>
    </source>
</evidence>
<dbReference type="Gene3D" id="3.20.20.70">
    <property type="entry name" value="Aldolase class I"/>
    <property type="match status" value="1"/>
</dbReference>